<feature type="non-terminal residue" evidence="2">
    <location>
        <position position="1"/>
    </location>
</feature>
<proteinExistence type="predicted"/>
<feature type="signal peptide" evidence="1">
    <location>
        <begin position="1"/>
        <end position="15"/>
    </location>
</feature>
<dbReference type="Proteomes" id="UP000683417">
    <property type="component" value="Unassembled WGS sequence"/>
</dbReference>
<reference evidence="2" key="1">
    <citation type="submission" date="2020-10" db="EMBL/GenBank/DDBJ databases">
        <authorList>
            <person name="Muller C M."/>
        </authorList>
    </citation>
    <scope>NUCLEOTIDE SEQUENCE</scope>
    <source>
        <strain evidence="2">THUN-12</strain>
    </source>
</reference>
<comment type="caution">
    <text evidence="2">The sequence shown here is derived from an EMBL/GenBank/DDBJ whole genome shotgun (WGS) entry which is preliminary data.</text>
</comment>
<evidence type="ECO:0000256" key="1">
    <source>
        <dbReference type="SAM" id="SignalP"/>
    </source>
</evidence>
<name>A0A9W4DPB2_BLUGR</name>
<organism evidence="2 3">
    <name type="scientific">Blumeria graminis f. sp. triticale</name>
    <dbReference type="NCBI Taxonomy" id="1689686"/>
    <lineage>
        <taxon>Eukaryota</taxon>
        <taxon>Fungi</taxon>
        <taxon>Dikarya</taxon>
        <taxon>Ascomycota</taxon>
        <taxon>Pezizomycotina</taxon>
        <taxon>Leotiomycetes</taxon>
        <taxon>Erysiphales</taxon>
        <taxon>Erysiphaceae</taxon>
        <taxon>Blumeria</taxon>
    </lineage>
</organism>
<evidence type="ECO:0000313" key="2">
    <source>
        <dbReference type="EMBL" id="CAD6503816.1"/>
    </source>
</evidence>
<accession>A0A9W4DPB2</accession>
<evidence type="ECO:0000313" key="3">
    <source>
        <dbReference type="Proteomes" id="UP000683417"/>
    </source>
</evidence>
<gene>
    <name evidence="2" type="ORF">BGTH12_LOCUS5174</name>
</gene>
<sequence length="116" mass="12845">PIQSYKWLFIGIIFALPLIPNLPPRPPSPLPHPLLVFAQKGGEKSLTEKLLSNASAADTRNFEATIMFQNFACILDDALSDKNTLPQLLKQPFRESIADILSPTSEVLKDLKPHIA</sequence>
<dbReference type="AlphaFoldDB" id="A0A9W4DPB2"/>
<dbReference type="EMBL" id="CAJHIT010000008">
    <property type="protein sequence ID" value="CAD6503816.1"/>
    <property type="molecule type" value="Genomic_DNA"/>
</dbReference>
<feature type="chain" id="PRO_5040922480" evidence="1">
    <location>
        <begin position="16"/>
        <end position="116"/>
    </location>
</feature>
<keyword evidence="1" id="KW-0732">Signal</keyword>
<protein>
    <submittedName>
        <fullName evidence="2">BgTH12-05561</fullName>
    </submittedName>
</protein>